<reference evidence="2" key="1">
    <citation type="journal article" date="2014" name="Int. J. Syst. Evol. Microbiol.">
        <title>Complete genome sequence of Corynebacterium casei LMG S-19264T (=DSM 44701T), isolated from a smear-ripened cheese.</title>
        <authorList>
            <consortium name="US DOE Joint Genome Institute (JGI-PGF)"/>
            <person name="Walter F."/>
            <person name="Albersmeier A."/>
            <person name="Kalinowski J."/>
            <person name="Ruckert C."/>
        </authorList>
    </citation>
    <scope>NUCLEOTIDE SEQUENCE</scope>
    <source>
        <strain evidence="2">CGMCC 1.15454</strain>
    </source>
</reference>
<keyword evidence="3" id="KW-1185">Reference proteome</keyword>
<reference evidence="2" key="2">
    <citation type="submission" date="2020-09" db="EMBL/GenBank/DDBJ databases">
        <authorList>
            <person name="Sun Q."/>
            <person name="Zhou Y."/>
        </authorList>
    </citation>
    <scope>NUCLEOTIDE SEQUENCE</scope>
    <source>
        <strain evidence="2">CGMCC 1.15454</strain>
    </source>
</reference>
<evidence type="ECO:0000256" key="1">
    <source>
        <dbReference type="SAM" id="Phobius"/>
    </source>
</evidence>
<proteinExistence type="predicted"/>
<organism evidence="2 3">
    <name type="scientific">Lentibacillus populi</name>
    <dbReference type="NCBI Taxonomy" id="1827502"/>
    <lineage>
        <taxon>Bacteria</taxon>
        <taxon>Bacillati</taxon>
        <taxon>Bacillota</taxon>
        <taxon>Bacilli</taxon>
        <taxon>Bacillales</taxon>
        <taxon>Bacillaceae</taxon>
        <taxon>Lentibacillus</taxon>
    </lineage>
</organism>
<feature type="transmembrane region" description="Helical" evidence="1">
    <location>
        <begin position="6"/>
        <end position="25"/>
    </location>
</feature>
<evidence type="ECO:0000313" key="3">
    <source>
        <dbReference type="Proteomes" id="UP000621492"/>
    </source>
</evidence>
<dbReference type="EMBL" id="BMJD01000044">
    <property type="protein sequence ID" value="GGB56693.1"/>
    <property type="molecule type" value="Genomic_DNA"/>
</dbReference>
<gene>
    <name evidence="2" type="ORF">GCM10011409_37810</name>
</gene>
<dbReference type="RefSeq" id="WP_188725671.1">
    <property type="nucleotide sequence ID" value="NZ_BMJD01000044.1"/>
</dbReference>
<dbReference type="AlphaFoldDB" id="A0A9W5U0Q6"/>
<protein>
    <submittedName>
        <fullName evidence="2">Uncharacterized protein</fullName>
    </submittedName>
</protein>
<name>A0A9W5U0Q6_9BACI</name>
<comment type="caution">
    <text evidence="2">The sequence shown here is derived from an EMBL/GenBank/DDBJ whole genome shotgun (WGS) entry which is preliminary data.</text>
</comment>
<accession>A0A9W5U0Q6</accession>
<keyword evidence="1" id="KW-0812">Transmembrane</keyword>
<keyword evidence="1" id="KW-1133">Transmembrane helix</keyword>
<evidence type="ECO:0000313" key="2">
    <source>
        <dbReference type="EMBL" id="GGB56693.1"/>
    </source>
</evidence>
<feature type="transmembrane region" description="Helical" evidence="1">
    <location>
        <begin position="32"/>
        <end position="50"/>
    </location>
</feature>
<keyword evidence="1" id="KW-0472">Membrane</keyword>
<dbReference type="Proteomes" id="UP000621492">
    <property type="component" value="Unassembled WGS sequence"/>
</dbReference>
<sequence length="55" mass="6017">MKTIQTFLSAVAVFIVLAVITIALSELAKVEIVFTGMIVTMAVTSFYMAYEVVNK</sequence>